<protein>
    <submittedName>
        <fullName evidence="1">Uncharacterized protein</fullName>
    </submittedName>
</protein>
<evidence type="ECO:0000313" key="1">
    <source>
        <dbReference type="EMBL" id="KAI3817083.1"/>
    </source>
</evidence>
<dbReference type="Proteomes" id="UP001056120">
    <property type="component" value="Linkage Group LG04"/>
</dbReference>
<keyword evidence="2" id="KW-1185">Reference proteome</keyword>
<sequence>MLIMIFLFVAQDRVIGVNLTAYDHSLAYMTEDEEVDVGFTYSVKWKMTQEPFDKRMEKYIDYYILPRHVSVHHHSITFSSVALLILAICITTFYVLVLSKDISKGPRGGIVGKNRASEFQAPCRTAKCPKEVPQLRWYRGVLPQMALAGILPFNYSMCSHHSAIDHDCFSVGGTDILPAGC</sequence>
<proteinExistence type="predicted"/>
<evidence type="ECO:0000313" key="2">
    <source>
        <dbReference type="Proteomes" id="UP001056120"/>
    </source>
</evidence>
<dbReference type="EMBL" id="CM042021">
    <property type="protein sequence ID" value="KAI3817083.1"/>
    <property type="molecule type" value="Genomic_DNA"/>
</dbReference>
<organism evidence="1 2">
    <name type="scientific">Smallanthus sonchifolius</name>
    <dbReference type="NCBI Taxonomy" id="185202"/>
    <lineage>
        <taxon>Eukaryota</taxon>
        <taxon>Viridiplantae</taxon>
        <taxon>Streptophyta</taxon>
        <taxon>Embryophyta</taxon>
        <taxon>Tracheophyta</taxon>
        <taxon>Spermatophyta</taxon>
        <taxon>Magnoliopsida</taxon>
        <taxon>eudicotyledons</taxon>
        <taxon>Gunneridae</taxon>
        <taxon>Pentapetalae</taxon>
        <taxon>asterids</taxon>
        <taxon>campanulids</taxon>
        <taxon>Asterales</taxon>
        <taxon>Asteraceae</taxon>
        <taxon>Asteroideae</taxon>
        <taxon>Heliantheae alliance</taxon>
        <taxon>Millerieae</taxon>
        <taxon>Smallanthus</taxon>
    </lineage>
</organism>
<reference evidence="1 2" key="2">
    <citation type="journal article" date="2022" name="Mol. Ecol. Resour.">
        <title>The genomes of chicory, endive, great burdock and yacon provide insights into Asteraceae paleo-polyploidization history and plant inulin production.</title>
        <authorList>
            <person name="Fan W."/>
            <person name="Wang S."/>
            <person name="Wang H."/>
            <person name="Wang A."/>
            <person name="Jiang F."/>
            <person name="Liu H."/>
            <person name="Zhao H."/>
            <person name="Xu D."/>
            <person name="Zhang Y."/>
        </authorList>
    </citation>
    <scope>NUCLEOTIDE SEQUENCE [LARGE SCALE GENOMIC DNA]</scope>
    <source>
        <strain evidence="2">cv. Yunnan</strain>
        <tissue evidence="1">Leaves</tissue>
    </source>
</reference>
<reference evidence="2" key="1">
    <citation type="journal article" date="2022" name="Mol. Ecol. Resour.">
        <title>The genomes of chicory, endive, great burdock and yacon provide insights into Asteraceae palaeo-polyploidization history and plant inulin production.</title>
        <authorList>
            <person name="Fan W."/>
            <person name="Wang S."/>
            <person name="Wang H."/>
            <person name="Wang A."/>
            <person name="Jiang F."/>
            <person name="Liu H."/>
            <person name="Zhao H."/>
            <person name="Xu D."/>
            <person name="Zhang Y."/>
        </authorList>
    </citation>
    <scope>NUCLEOTIDE SEQUENCE [LARGE SCALE GENOMIC DNA]</scope>
    <source>
        <strain evidence="2">cv. Yunnan</strain>
    </source>
</reference>
<accession>A0ACB9JBM1</accession>
<name>A0ACB9JBM1_9ASTR</name>
<gene>
    <name evidence="1" type="ORF">L1987_10870</name>
</gene>
<comment type="caution">
    <text evidence="1">The sequence shown here is derived from an EMBL/GenBank/DDBJ whole genome shotgun (WGS) entry which is preliminary data.</text>
</comment>